<evidence type="ECO:0000313" key="3">
    <source>
        <dbReference type="Proteomes" id="UP000631670"/>
    </source>
</evidence>
<gene>
    <name evidence="2" type="ORF">H4696_001959</name>
</gene>
<feature type="compositionally biased region" description="Basic and acidic residues" evidence="1">
    <location>
        <begin position="219"/>
        <end position="228"/>
    </location>
</feature>
<comment type="caution">
    <text evidence="2">The sequence shown here is derived from an EMBL/GenBank/DDBJ whole genome shotgun (WGS) entry which is preliminary data.</text>
</comment>
<feature type="region of interest" description="Disordered" evidence="1">
    <location>
        <begin position="1"/>
        <end position="41"/>
    </location>
</feature>
<proteinExistence type="predicted"/>
<dbReference type="RefSeq" id="WP_192782213.1">
    <property type="nucleotide sequence ID" value="NZ_JADBEG010000001.1"/>
</dbReference>
<feature type="region of interest" description="Disordered" evidence="1">
    <location>
        <begin position="197"/>
        <end position="288"/>
    </location>
</feature>
<reference evidence="2 3" key="1">
    <citation type="submission" date="2020-10" db="EMBL/GenBank/DDBJ databases">
        <title>Sequencing the genomes of 1000 actinobacteria strains.</title>
        <authorList>
            <person name="Klenk H.-P."/>
        </authorList>
    </citation>
    <scope>NUCLEOTIDE SEQUENCE [LARGE SCALE GENOMIC DNA]</scope>
    <source>
        <strain evidence="2 3">DSM 44653</strain>
    </source>
</reference>
<evidence type="ECO:0000313" key="2">
    <source>
        <dbReference type="EMBL" id="MBE1494859.1"/>
    </source>
</evidence>
<dbReference type="EMBL" id="JADBEG010000001">
    <property type="protein sequence ID" value="MBE1494859.1"/>
    <property type="molecule type" value="Genomic_DNA"/>
</dbReference>
<keyword evidence="3" id="KW-1185">Reference proteome</keyword>
<name>A0ABR9HVA2_9PSEU</name>
<accession>A0ABR9HVA2</accession>
<organism evidence="2 3">
    <name type="scientific">Amycolatopsis lexingtonensis</name>
    <dbReference type="NCBI Taxonomy" id="218822"/>
    <lineage>
        <taxon>Bacteria</taxon>
        <taxon>Bacillati</taxon>
        <taxon>Actinomycetota</taxon>
        <taxon>Actinomycetes</taxon>
        <taxon>Pseudonocardiales</taxon>
        <taxon>Pseudonocardiaceae</taxon>
        <taxon>Amycolatopsis</taxon>
    </lineage>
</organism>
<dbReference type="Proteomes" id="UP000631670">
    <property type="component" value="Unassembled WGS sequence"/>
</dbReference>
<sequence length="288" mass="31533">MSHDRPKVPVAPPPSPDRRADRPKPAQVADSALPSAVPLPDDMVRAGREIRAWVAAERKPASESERLVPADPADRQHNFRVSYVVNYALKQAGAVPGREYPRTPWDVLVEKALWTVTALRQSDAKIGSSESLVLRDAQRYLYGSLGDEWLRKHVVRKYHVPPAVAPWLPGKVIDRGYEDVVKPADMAYNAAVEELTGRNPGAGRAKPALPHSRPGGEAWYDRGRDARPGDSTGGRGLAPFLLKPPEPARTPDDSASHLAWPPGHVDLGHGESVNLETGRYTPGYGPRY</sequence>
<protein>
    <submittedName>
        <fullName evidence="2">Uncharacterized protein</fullName>
    </submittedName>
</protein>
<evidence type="ECO:0000256" key="1">
    <source>
        <dbReference type="SAM" id="MobiDB-lite"/>
    </source>
</evidence>